<protein>
    <submittedName>
        <fullName evidence="1">Uncharacterized protein</fullName>
    </submittedName>
</protein>
<evidence type="ECO:0000313" key="2">
    <source>
        <dbReference type="Proteomes" id="UP000823775"/>
    </source>
</evidence>
<organism evidence="1 2">
    <name type="scientific">Datura stramonium</name>
    <name type="common">Jimsonweed</name>
    <name type="synonym">Common thornapple</name>
    <dbReference type="NCBI Taxonomy" id="4076"/>
    <lineage>
        <taxon>Eukaryota</taxon>
        <taxon>Viridiplantae</taxon>
        <taxon>Streptophyta</taxon>
        <taxon>Embryophyta</taxon>
        <taxon>Tracheophyta</taxon>
        <taxon>Spermatophyta</taxon>
        <taxon>Magnoliopsida</taxon>
        <taxon>eudicotyledons</taxon>
        <taxon>Gunneridae</taxon>
        <taxon>Pentapetalae</taxon>
        <taxon>asterids</taxon>
        <taxon>lamiids</taxon>
        <taxon>Solanales</taxon>
        <taxon>Solanaceae</taxon>
        <taxon>Solanoideae</taxon>
        <taxon>Datureae</taxon>
        <taxon>Datura</taxon>
    </lineage>
</organism>
<keyword evidence="2" id="KW-1185">Reference proteome</keyword>
<sequence>MQSPVGEAILGDRSCHHWPQKESYNKGWETAVKDTRVSWENTKIRGFSCCRRRRSYVEAARISNDPAINVAGTGRKLCKGGEE</sequence>
<dbReference type="Proteomes" id="UP000823775">
    <property type="component" value="Unassembled WGS sequence"/>
</dbReference>
<name>A0ABS8SG19_DATST</name>
<proteinExistence type="predicted"/>
<dbReference type="EMBL" id="JACEIK010000483">
    <property type="protein sequence ID" value="MCD7457853.1"/>
    <property type="molecule type" value="Genomic_DNA"/>
</dbReference>
<evidence type="ECO:0000313" key="1">
    <source>
        <dbReference type="EMBL" id="MCD7457853.1"/>
    </source>
</evidence>
<reference evidence="1 2" key="1">
    <citation type="journal article" date="2021" name="BMC Genomics">
        <title>Datura genome reveals duplications of psychoactive alkaloid biosynthetic genes and high mutation rate following tissue culture.</title>
        <authorList>
            <person name="Rajewski A."/>
            <person name="Carter-House D."/>
            <person name="Stajich J."/>
            <person name="Litt A."/>
        </authorList>
    </citation>
    <scope>NUCLEOTIDE SEQUENCE [LARGE SCALE GENOMIC DNA]</scope>
    <source>
        <strain evidence="1">AR-01</strain>
    </source>
</reference>
<gene>
    <name evidence="1" type="ORF">HAX54_036434</name>
</gene>
<accession>A0ABS8SG19</accession>
<comment type="caution">
    <text evidence="1">The sequence shown here is derived from an EMBL/GenBank/DDBJ whole genome shotgun (WGS) entry which is preliminary data.</text>
</comment>